<organism evidence="6 7">
    <name type="scientific">Cohnella rhizosphaerae</name>
    <dbReference type="NCBI Taxonomy" id="1457232"/>
    <lineage>
        <taxon>Bacteria</taxon>
        <taxon>Bacillati</taxon>
        <taxon>Bacillota</taxon>
        <taxon>Bacilli</taxon>
        <taxon>Bacillales</taxon>
        <taxon>Paenibacillaceae</taxon>
        <taxon>Cohnella</taxon>
    </lineage>
</organism>
<dbReference type="Proteomes" id="UP001153404">
    <property type="component" value="Unassembled WGS sequence"/>
</dbReference>
<feature type="domain" description="HTH lacI-type" evidence="4">
    <location>
        <begin position="12"/>
        <end position="66"/>
    </location>
</feature>
<dbReference type="InterPro" id="IPR028082">
    <property type="entry name" value="Peripla_BP_I"/>
</dbReference>
<dbReference type="PROSITE" id="PS50943">
    <property type="entry name" value="HTH_CROC1"/>
    <property type="match status" value="1"/>
</dbReference>
<feature type="domain" description="HTH cro/C1-type" evidence="5">
    <location>
        <begin position="11"/>
        <end position="42"/>
    </location>
</feature>
<sequence length="330" mass="37438">MHWKERASIEKITIKEIAELAGVNKATVSRVLNGNANISARTRDKVMEIVKRHNYVPNALAKGLASNRTYTVGFCYDYTEKQAVSNPFFQTVLQGVEDVVYARNFLFLMMSMQRDQLAHSSFAKVVTERRIDGVLVPTQLFTEATHRLLRQEGMPFVVVGEPMISQPDVHWVDIDNVQASEKLTRRLLDQGLGDVRIVYDEADKVRDKFVLDRIEGYKRAMGASRLKPREATLPQVEEAFVGEAETVPQALIFSTESLLFDWLDTAASYPQAHSIRLATFDRSPFHRHMKYAVEAIEIELEAMGTEAADMLFALIDKNELAQPYIKIPSK</sequence>
<dbReference type="PANTHER" id="PTHR30146:SF109">
    <property type="entry name" value="HTH-TYPE TRANSCRIPTIONAL REGULATOR GALS"/>
    <property type="match status" value="1"/>
</dbReference>
<dbReference type="Gene3D" id="1.10.260.40">
    <property type="entry name" value="lambda repressor-like DNA-binding domains"/>
    <property type="match status" value="1"/>
</dbReference>
<dbReference type="AlphaFoldDB" id="A0A9X4QT32"/>
<keyword evidence="7" id="KW-1185">Reference proteome</keyword>
<dbReference type="InterPro" id="IPR000843">
    <property type="entry name" value="HTH_LacI"/>
</dbReference>
<comment type="caution">
    <text evidence="6">The sequence shown here is derived from an EMBL/GenBank/DDBJ whole genome shotgun (WGS) entry which is preliminary data.</text>
</comment>
<dbReference type="RefSeq" id="WP_277532661.1">
    <property type="nucleotide sequence ID" value="NZ_JAPDIA010000003.1"/>
</dbReference>
<keyword evidence="3" id="KW-0804">Transcription</keyword>
<proteinExistence type="predicted"/>
<dbReference type="InterPro" id="IPR001761">
    <property type="entry name" value="Peripla_BP/Lac1_sug-bd_dom"/>
</dbReference>
<dbReference type="GO" id="GO:0003700">
    <property type="term" value="F:DNA-binding transcription factor activity"/>
    <property type="evidence" value="ECO:0007669"/>
    <property type="project" value="TreeGrafter"/>
</dbReference>
<dbReference type="PANTHER" id="PTHR30146">
    <property type="entry name" value="LACI-RELATED TRANSCRIPTIONAL REPRESSOR"/>
    <property type="match status" value="1"/>
</dbReference>
<dbReference type="Pfam" id="PF00356">
    <property type="entry name" value="LacI"/>
    <property type="match status" value="1"/>
</dbReference>
<dbReference type="Pfam" id="PF00532">
    <property type="entry name" value="Peripla_BP_1"/>
    <property type="match status" value="1"/>
</dbReference>
<dbReference type="GO" id="GO:0000976">
    <property type="term" value="F:transcription cis-regulatory region binding"/>
    <property type="evidence" value="ECO:0007669"/>
    <property type="project" value="TreeGrafter"/>
</dbReference>
<keyword evidence="2" id="KW-0238">DNA-binding</keyword>
<dbReference type="SUPFAM" id="SSF53822">
    <property type="entry name" value="Periplasmic binding protein-like I"/>
    <property type="match status" value="1"/>
</dbReference>
<dbReference type="InterPro" id="IPR010982">
    <property type="entry name" value="Lambda_DNA-bd_dom_sf"/>
</dbReference>
<dbReference type="SMART" id="SM00354">
    <property type="entry name" value="HTH_LACI"/>
    <property type="match status" value="1"/>
</dbReference>
<dbReference type="CDD" id="cd01392">
    <property type="entry name" value="HTH_LacI"/>
    <property type="match status" value="1"/>
</dbReference>
<evidence type="ECO:0000256" key="1">
    <source>
        <dbReference type="ARBA" id="ARBA00023015"/>
    </source>
</evidence>
<protein>
    <submittedName>
        <fullName evidence="6">LacI family transcriptional regulator</fullName>
    </submittedName>
</protein>
<gene>
    <name evidence="6" type="ORF">OMP40_15900</name>
</gene>
<evidence type="ECO:0000259" key="4">
    <source>
        <dbReference type="PROSITE" id="PS50932"/>
    </source>
</evidence>
<evidence type="ECO:0000313" key="7">
    <source>
        <dbReference type="Proteomes" id="UP001153404"/>
    </source>
</evidence>
<name>A0A9X4QT32_9BACL</name>
<evidence type="ECO:0000313" key="6">
    <source>
        <dbReference type="EMBL" id="MDG0810686.1"/>
    </source>
</evidence>
<dbReference type="PROSITE" id="PS50932">
    <property type="entry name" value="HTH_LACI_2"/>
    <property type="match status" value="1"/>
</dbReference>
<evidence type="ECO:0000256" key="3">
    <source>
        <dbReference type="ARBA" id="ARBA00023163"/>
    </source>
</evidence>
<evidence type="ECO:0000256" key="2">
    <source>
        <dbReference type="ARBA" id="ARBA00023125"/>
    </source>
</evidence>
<evidence type="ECO:0000259" key="5">
    <source>
        <dbReference type="PROSITE" id="PS50943"/>
    </source>
</evidence>
<dbReference type="SUPFAM" id="SSF47413">
    <property type="entry name" value="lambda repressor-like DNA-binding domains"/>
    <property type="match status" value="1"/>
</dbReference>
<dbReference type="EMBL" id="JAPDIA010000003">
    <property type="protein sequence ID" value="MDG0810686.1"/>
    <property type="molecule type" value="Genomic_DNA"/>
</dbReference>
<keyword evidence="1" id="KW-0805">Transcription regulation</keyword>
<dbReference type="Gene3D" id="3.40.50.2300">
    <property type="match status" value="2"/>
</dbReference>
<dbReference type="InterPro" id="IPR001387">
    <property type="entry name" value="Cro/C1-type_HTH"/>
</dbReference>
<dbReference type="PRINTS" id="PR00036">
    <property type="entry name" value="HTHLACI"/>
</dbReference>
<reference evidence="6" key="1">
    <citation type="submission" date="2022-10" db="EMBL/GenBank/DDBJ databases">
        <title>Comparative genomic analysis of Cohnella hashimotonis sp. nov., isolated from the International Space Station.</title>
        <authorList>
            <person name="Simpson A."/>
            <person name="Venkateswaran K."/>
        </authorList>
    </citation>
    <scope>NUCLEOTIDE SEQUENCE</scope>
    <source>
        <strain evidence="6">DSM 28161</strain>
    </source>
</reference>
<accession>A0A9X4QT32</accession>